<sequence>MANDMLSHDQWIGHVASTFSNMTTTWRVIYALLGLWVLLTIAVKPGLFATQLISGLVYGMILVMIALGLTLILGLMGVINFAHGAFFMLGAYLAYAIVAQSGLSIWIALIAAPIGVGVLGVLVERFLLRRLYGTEPINGLLLTFGLALMIEESIRFIWGSSPMSYSADILTEPVPLLVTQIAGIRVFTTIVGIISVTAIYLLIVRTDFGLSIRAGVQDPEMTELVGENLPIKFTFLFFIGSALAGLAGVLRGAETGIDPGMASLFIILVFVVIVVGGIGSFFGSVAGGLLIGTAMFLVPTMLNTLATTTGISWINLQGVRRVVPFVVMIVVLLARPRGLFGEEGFLE</sequence>
<keyword evidence="7 9" id="KW-0472">Membrane</keyword>
<evidence type="ECO:0000256" key="7">
    <source>
        <dbReference type="ARBA" id="ARBA00023136"/>
    </source>
</evidence>
<dbReference type="InterPro" id="IPR001851">
    <property type="entry name" value="ABC_transp_permease"/>
</dbReference>
<dbReference type="AlphaFoldDB" id="A0A8A2VB22"/>
<dbReference type="CDD" id="cd06582">
    <property type="entry name" value="TM_PBP1_LivH_like"/>
    <property type="match status" value="1"/>
</dbReference>
<keyword evidence="2" id="KW-0813">Transport</keyword>
<evidence type="ECO:0000256" key="9">
    <source>
        <dbReference type="SAM" id="Phobius"/>
    </source>
</evidence>
<evidence type="ECO:0000313" key="11">
    <source>
        <dbReference type="Proteomes" id="UP000663203"/>
    </source>
</evidence>
<feature type="transmembrane region" description="Helical" evidence="9">
    <location>
        <begin position="140"/>
        <end position="158"/>
    </location>
</feature>
<keyword evidence="3" id="KW-1003">Cell membrane</keyword>
<gene>
    <name evidence="10" type="ORF">J0X25_09375</name>
</gene>
<feature type="transmembrane region" description="Helical" evidence="9">
    <location>
        <begin position="289"/>
        <end position="316"/>
    </location>
</feature>
<dbReference type="PANTHER" id="PTHR11795:SF442">
    <property type="entry name" value="ABC TRANSPORTER ATP-BINDING PROTEIN"/>
    <property type="match status" value="1"/>
</dbReference>
<evidence type="ECO:0000256" key="1">
    <source>
        <dbReference type="ARBA" id="ARBA00004651"/>
    </source>
</evidence>
<protein>
    <submittedName>
        <fullName evidence="10">Branched-chain amino acid ABC transporter permease</fullName>
    </submittedName>
</protein>
<evidence type="ECO:0000256" key="4">
    <source>
        <dbReference type="ARBA" id="ARBA00022692"/>
    </source>
</evidence>
<feature type="transmembrane region" description="Helical" evidence="9">
    <location>
        <begin position="229"/>
        <end position="250"/>
    </location>
</feature>
<dbReference type="GO" id="GO:0006865">
    <property type="term" value="P:amino acid transport"/>
    <property type="evidence" value="ECO:0007669"/>
    <property type="project" value="UniProtKB-KW"/>
</dbReference>
<keyword evidence="4 9" id="KW-0812">Transmembrane</keyword>
<keyword evidence="5" id="KW-0029">Amino-acid transport</keyword>
<feature type="transmembrane region" description="Helical" evidence="9">
    <location>
        <begin position="105"/>
        <end position="128"/>
    </location>
</feature>
<evidence type="ECO:0000256" key="6">
    <source>
        <dbReference type="ARBA" id="ARBA00022989"/>
    </source>
</evidence>
<dbReference type="Proteomes" id="UP000663203">
    <property type="component" value="Chromosome"/>
</dbReference>
<feature type="transmembrane region" description="Helical" evidence="9">
    <location>
        <begin position="322"/>
        <end position="340"/>
    </location>
</feature>
<dbReference type="KEGG" id="hakz:J0X25_09375"/>
<dbReference type="GO" id="GO:0005886">
    <property type="term" value="C:plasma membrane"/>
    <property type="evidence" value="ECO:0007669"/>
    <property type="project" value="UniProtKB-SubCell"/>
</dbReference>
<proteinExistence type="inferred from homology"/>
<name>A0A8A2VB22_9EURY</name>
<evidence type="ECO:0000313" key="10">
    <source>
        <dbReference type="EMBL" id="QSW97632.1"/>
    </source>
</evidence>
<accession>A0A8A2VB22</accession>
<evidence type="ECO:0000256" key="5">
    <source>
        <dbReference type="ARBA" id="ARBA00022970"/>
    </source>
</evidence>
<keyword evidence="11" id="KW-1185">Reference proteome</keyword>
<dbReference type="EMBL" id="CP071462">
    <property type="protein sequence ID" value="QSW97632.1"/>
    <property type="molecule type" value="Genomic_DNA"/>
</dbReference>
<feature type="transmembrane region" description="Helical" evidence="9">
    <location>
        <begin position="55"/>
        <end position="74"/>
    </location>
</feature>
<dbReference type="GO" id="GO:0022857">
    <property type="term" value="F:transmembrane transporter activity"/>
    <property type="evidence" value="ECO:0007669"/>
    <property type="project" value="InterPro"/>
</dbReference>
<feature type="transmembrane region" description="Helical" evidence="9">
    <location>
        <begin position="28"/>
        <end position="49"/>
    </location>
</feature>
<dbReference type="InterPro" id="IPR052157">
    <property type="entry name" value="BCAA_transport_permease"/>
</dbReference>
<comment type="similarity">
    <text evidence="8">Belongs to the binding-protein-dependent transport system permease family. LivHM subfamily.</text>
</comment>
<keyword evidence="6 9" id="KW-1133">Transmembrane helix</keyword>
<comment type="subcellular location">
    <subcellularLocation>
        <location evidence="1">Cell membrane</location>
        <topology evidence="1">Multi-pass membrane protein</topology>
    </subcellularLocation>
</comment>
<organism evidence="10 11">
    <name type="scientific">Haloterrigena alkaliphila</name>
    <dbReference type="NCBI Taxonomy" id="2816475"/>
    <lineage>
        <taxon>Archaea</taxon>
        <taxon>Methanobacteriati</taxon>
        <taxon>Methanobacteriota</taxon>
        <taxon>Stenosarchaea group</taxon>
        <taxon>Halobacteria</taxon>
        <taxon>Halobacteriales</taxon>
        <taxon>Natrialbaceae</taxon>
        <taxon>Haloterrigena</taxon>
    </lineage>
</organism>
<dbReference type="PANTHER" id="PTHR11795">
    <property type="entry name" value="BRANCHED-CHAIN AMINO ACID TRANSPORT SYSTEM PERMEASE PROTEIN LIVH"/>
    <property type="match status" value="1"/>
</dbReference>
<feature type="transmembrane region" description="Helical" evidence="9">
    <location>
        <begin position="178"/>
        <end position="203"/>
    </location>
</feature>
<evidence type="ECO:0000256" key="8">
    <source>
        <dbReference type="ARBA" id="ARBA00037998"/>
    </source>
</evidence>
<dbReference type="Pfam" id="PF02653">
    <property type="entry name" value="BPD_transp_2"/>
    <property type="match status" value="1"/>
</dbReference>
<evidence type="ECO:0000256" key="2">
    <source>
        <dbReference type="ARBA" id="ARBA00022448"/>
    </source>
</evidence>
<feature type="transmembrane region" description="Helical" evidence="9">
    <location>
        <begin position="81"/>
        <end position="99"/>
    </location>
</feature>
<reference evidence="10 11" key="1">
    <citation type="submission" date="2021-03" db="EMBL/GenBank/DDBJ databases">
        <title>Haloterrigena longa sp. nov. and Haloterrigena limicola sp. nov., extremely halophilic archaea isolated from a salt lake.</title>
        <authorList>
            <person name="Henglin C."/>
        </authorList>
    </citation>
    <scope>NUCLEOTIDE SEQUENCE [LARGE SCALE GENOMIC DNA]</scope>
    <source>
        <strain evidence="10 11">KZCA68</strain>
    </source>
</reference>
<feature type="transmembrane region" description="Helical" evidence="9">
    <location>
        <begin position="262"/>
        <end position="282"/>
    </location>
</feature>
<evidence type="ECO:0000256" key="3">
    <source>
        <dbReference type="ARBA" id="ARBA00022475"/>
    </source>
</evidence>